<keyword evidence="1" id="KW-0472">Membrane</keyword>
<gene>
    <name evidence="2" type="ORF">DTER00134_LOCUS3211</name>
</gene>
<evidence type="ECO:0000313" key="2">
    <source>
        <dbReference type="EMBL" id="CAE0488148.1"/>
    </source>
</evidence>
<dbReference type="EMBL" id="HBIP01006263">
    <property type="protein sequence ID" value="CAE0488148.1"/>
    <property type="molecule type" value="Transcribed_RNA"/>
</dbReference>
<dbReference type="Pfam" id="PF11833">
    <property type="entry name" value="CPP1-like"/>
    <property type="match status" value="1"/>
</dbReference>
<organism evidence="2">
    <name type="scientific">Dunaliella tertiolecta</name>
    <name type="common">Green alga</name>
    <dbReference type="NCBI Taxonomy" id="3047"/>
    <lineage>
        <taxon>Eukaryota</taxon>
        <taxon>Viridiplantae</taxon>
        <taxon>Chlorophyta</taxon>
        <taxon>core chlorophytes</taxon>
        <taxon>Chlorophyceae</taxon>
        <taxon>CS clade</taxon>
        <taxon>Chlamydomonadales</taxon>
        <taxon>Dunaliellaceae</taxon>
        <taxon>Dunaliella</taxon>
    </lineage>
</organism>
<sequence length="259" mass="28721">MQLHKAPGLQTPRFQHPRHASLSLRPIPQPRISSVPHIHGIRVSTRATAEDPYQVLGIKPDADNNEVNRAFNKKKWEYKSDPVMRNKVEEAHSKLMMAAFNARIRGGTTVPKEVKFADREALFPWKPKRWDATPKIVMIFGGLQLALMSFAFQAPNISKAIGCMLLGIAGNVMKQNAIFPPPTDPDMATEEEAGRPGRNFVRGVLLGLFATCLGLVVFSFPEALYKLFNISLPISSGTAVSLKVAGAAICNWIMTSYYY</sequence>
<dbReference type="InterPro" id="IPR036869">
    <property type="entry name" value="J_dom_sf"/>
</dbReference>
<dbReference type="PANTHER" id="PTHR33372">
    <property type="match status" value="1"/>
</dbReference>
<reference evidence="2" key="1">
    <citation type="submission" date="2021-01" db="EMBL/GenBank/DDBJ databases">
        <authorList>
            <person name="Corre E."/>
            <person name="Pelletier E."/>
            <person name="Niang G."/>
            <person name="Scheremetjew M."/>
            <person name="Finn R."/>
            <person name="Kale V."/>
            <person name="Holt S."/>
            <person name="Cochrane G."/>
            <person name="Meng A."/>
            <person name="Brown T."/>
            <person name="Cohen L."/>
        </authorList>
    </citation>
    <scope>NUCLEOTIDE SEQUENCE</scope>
    <source>
        <strain evidence="2">CCMP1320</strain>
    </source>
</reference>
<dbReference type="GO" id="GO:0031969">
    <property type="term" value="C:chloroplast membrane"/>
    <property type="evidence" value="ECO:0007669"/>
    <property type="project" value="TreeGrafter"/>
</dbReference>
<name>A0A7S3QNC9_DUNTE</name>
<keyword evidence="1" id="KW-0812">Transmembrane</keyword>
<keyword evidence="1" id="KW-1133">Transmembrane helix</keyword>
<feature type="transmembrane region" description="Helical" evidence="1">
    <location>
        <begin position="200"/>
        <end position="220"/>
    </location>
</feature>
<feature type="transmembrane region" description="Helical" evidence="1">
    <location>
        <begin position="232"/>
        <end position="254"/>
    </location>
</feature>
<proteinExistence type="predicted"/>
<evidence type="ECO:0008006" key="3">
    <source>
        <dbReference type="Google" id="ProtNLM"/>
    </source>
</evidence>
<dbReference type="AlphaFoldDB" id="A0A7S3QNC9"/>
<dbReference type="PANTHER" id="PTHR33372:SF2">
    <property type="entry name" value="PROTEIN CHAPERONE-LIKE PROTEIN OF POR1, CHLOROPLASTIC"/>
    <property type="match status" value="1"/>
</dbReference>
<evidence type="ECO:0000256" key="1">
    <source>
        <dbReference type="SAM" id="Phobius"/>
    </source>
</evidence>
<protein>
    <recommendedName>
        <fullName evidence="3">J domain-containing protein</fullName>
    </recommendedName>
</protein>
<dbReference type="Gene3D" id="1.10.287.110">
    <property type="entry name" value="DnaJ domain"/>
    <property type="match status" value="1"/>
</dbReference>
<dbReference type="SUPFAM" id="SSF46565">
    <property type="entry name" value="Chaperone J-domain"/>
    <property type="match status" value="1"/>
</dbReference>
<dbReference type="InterPro" id="IPR021788">
    <property type="entry name" value="CPP1-like"/>
</dbReference>
<accession>A0A7S3QNC9</accession>